<dbReference type="AlphaFoldDB" id="Q656A9"/>
<organism evidence="2 3">
    <name type="scientific">Oryza sativa subsp. japonica</name>
    <name type="common">Rice</name>
    <dbReference type="NCBI Taxonomy" id="39947"/>
    <lineage>
        <taxon>Eukaryota</taxon>
        <taxon>Viridiplantae</taxon>
        <taxon>Streptophyta</taxon>
        <taxon>Embryophyta</taxon>
        <taxon>Tracheophyta</taxon>
        <taxon>Spermatophyta</taxon>
        <taxon>Magnoliopsida</taxon>
        <taxon>Liliopsida</taxon>
        <taxon>Poales</taxon>
        <taxon>Poaceae</taxon>
        <taxon>BOP clade</taxon>
        <taxon>Oryzoideae</taxon>
        <taxon>Oryzeae</taxon>
        <taxon>Oryzinae</taxon>
        <taxon>Oryza</taxon>
        <taxon>Oryza sativa</taxon>
    </lineage>
</organism>
<dbReference type="Proteomes" id="UP000000763">
    <property type="component" value="Chromosome 6"/>
</dbReference>
<proteinExistence type="predicted"/>
<accession>Q656A9</accession>
<evidence type="ECO:0000256" key="1">
    <source>
        <dbReference type="SAM" id="MobiDB-lite"/>
    </source>
</evidence>
<evidence type="ECO:0000313" key="3">
    <source>
        <dbReference type="Proteomes" id="UP000000763"/>
    </source>
</evidence>
<feature type="region of interest" description="Disordered" evidence="1">
    <location>
        <begin position="46"/>
        <end position="77"/>
    </location>
</feature>
<feature type="compositionally biased region" description="Basic and acidic residues" evidence="1">
    <location>
        <begin position="58"/>
        <end position="77"/>
    </location>
</feature>
<name>Q656A9_ORYSJ</name>
<protein>
    <submittedName>
        <fullName evidence="2">Uncharacterized protein</fullName>
    </submittedName>
</protein>
<sequence>MWRRKHEVVIAHRQEIVSSGDEIDGDNEDVAEATISLTIRPVMAERDRKTRPGMAEGVQRDRRGSATDCTPDARGDHGSVAAGRLVSEGQSRRAFEQILLHYKFCVFSFIEILALVKGKYMDDQRS</sequence>
<dbReference type="EMBL" id="AP003620">
    <property type="protein sequence ID" value="BAD45358.1"/>
    <property type="molecule type" value="Genomic_DNA"/>
</dbReference>
<reference evidence="3" key="1">
    <citation type="journal article" date="2005" name="Nature">
        <title>The map-based sequence of the rice genome.</title>
        <authorList>
            <consortium name="International rice genome sequencing project (IRGSP)"/>
            <person name="Matsumoto T."/>
            <person name="Wu J."/>
            <person name="Kanamori H."/>
            <person name="Katayose Y."/>
            <person name="Fujisawa M."/>
            <person name="Namiki N."/>
            <person name="Mizuno H."/>
            <person name="Yamamoto K."/>
            <person name="Antonio B.A."/>
            <person name="Baba T."/>
            <person name="Sakata K."/>
            <person name="Nagamura Y."/>
            <person name="Aoki H."/>
            <person name="Arikawa K."/>
            <person name="Arita K."/>
            <person name="Bito T."/>
            <person name="Chiden Y."/>
            <person name="Fujitsuka N."/>
            <person name="Fukunaka R."/>
            <person name="Hamada M."/>
            <person name="Harada C."/>
            <person name="Hayashi A."/>
            <person name="Hijishita S."/>
            <person name="Honda M."/>
            <person name="Hosokawa S."/>
            <person name="Ichikawa Y."/>
            <person name="Idonuma A."/>
            <person name="Iijima M."/>
            <person name="Ikeda M."/>
            <person name="Ikeno M."/>
            <person name="Ito K."/>
            <person name="Ito S."/>
            <person name="Ito T."/>
            <person name="Ito Y."/>
            <person name="Ito Y."/>
            <person name="Iwabuchi A."/>
            <person name="Kamiya K."/>
            <person name="Karasawa W."/>
            <person name="Kurita K."/>
            <person name="Katagiri S."/>
            <person name="Kikuta A."/>
            <person name="Kobayashi H."/>
            <person name="Kobayashi N."/>
            <person name="Machita K."/>
            <person name="Maehara T."/>
            <person name="Masukawa M."/>
            <person name="Mizubayashi T."/>
            <person name="Mukai Y."/>
            <person name="Nagasaki H."/>
            <person name="Nagata Y."/>
            <person name="Naito S."/>
            <person name="Nakashima M."/>
            <person name="Nakama Y."/>
            <person name="Nakamichi Y."/>
            <person name="Nakamura M."/>
            <person name="Meguro A."/>
            <person name="Negishi M."/>
            <person name="Ohta I."/>
            <person name="Ohta T."/>
            <person name="Okamoto M."/>
            <person name="Ono N."/>
            <person name="Saji S."/>
            <person name="Sakaguchi M."/>
            <person name="Sakai K."/>
            <person name="Shibata M."/>
            <person name="Shimokawa T."/>
            <person name="Song J."/>
            <person name="Takazaki Y."/>
            <person name="Terasawa K."/>
            <person name="Tsugane M."/>
            <person name="Tsuji K."/>
            <person name="Ueda S."/>
            <person name="Waki K."/>
            <person name="Yamagata H."/>
            <person name="Yamamoto M."/>
            <person name="Yamamoto S."/>
            <person name="Yamane H."/>
            <person name="Yoshiki S."/>
            <person name="Yoshihara R."/>
            <person name="Yukawa K."/>
            <person name="Zhong H."/>
            <person name="Yano M."/>
            <person name="Yuan Q."/>
            <person name="Ouyang S."/>
            <person name="Liu J."/>
            <person name="Jones K.M."/>
            <person name="Gansberger K."/>
            <person name="Moffat K."/>
            <person name="Hill J."/>
            <person name="Bera J."/>
            <person name="Fadrosh D."/>
            <person name="Jin S."/>
            <person name="Johri S."/>
            <person name="Kim M."/>
            <person name="Overton L."/>
            <person name="Reardon M."/>
            <person name="Tsitrin T."/>
            <person name="Vuong H."/>
            <person name="Weaver B."/>
            <person name="Ciecko A."/>
            <person name="Tallon L."/>
            <person name="Jackson J."/>
            <person name="Pai G."/>
            <person name="Aken S.V."/>
            <person name="Utterback T."/>
            <person name="Reidmuller S."/>
            <person name="Feldblyum T."/>
            <person name="Hsiao J."/>
            <person name="Zismann V."/>
            <person name="Iobst S."/>
            <person name="de Vazeille A.R."/>
            <person name="Buell C.R."/>
            <person name="Ying K."/>
            <person name="Li Y."/>
            <person name="Lu T."/>
            <person name="Huang Y."/>
            <person name="Zhao Q."/>
            <person name="Feng Q."/>
            <person name="Zhang L."/>
            <person name="Zhu J."/>
            <person name="Weng Q."/>
            <person name="Mu J."/>
            <person name="Lu Y."/>
            <person name="Fan D."/>
            <person name="Liu Y."/>
            <person name="Guan J."/>
            <person name="Zhang Y."/>
            <person name="Yu S."/>
            <person name="Liu X."/>
            <person name="Zhang Y."/>
            <person name="Hong G."/>
            <person name="Han B."/>
            <person name="Choisne N."/>
            <person name="Demange N."/>
            <person name="Orjeda G."/>
            <person name="Samain S."/>
            <person name="Cattolico L."/>
            <person name="Pelletier E."/>
            <person name="Couloux A."/>
            <person name="Segurens B."/>
            <person name="Wincker P."/>
            <person name="D'Hont A."/>
            <person name="Scarpelli C."/>
            <person name="Weissenbach J."/>
            <person name="Salanoubat M."/>
            <person name="Quetier F."/>
            <person name="Yu Y."/>
            <person name="Kim H.R."/>
            <person name="Rambo T."/>
            <person name="Currie J."/>
            <person name="Collura K."/>
            <person name="Luo M."/>
            <person name="Yang T."/>
            <person name="Ammiraju J.S.S."/>
            <person name="Engler F."/>
            <person name="Soderlund C."/>
            <person name="Wing R.A."/>
            <person name="Palmer L.E."/>
            <person name="de la Bastide M."/>
            <person name="Spiegel L."/>
            <person name="Nascimento L."/>
            <person name="Zutavern T."/>
            <person name="O'Shaughnessy A."/>
            <person name="Dike S."/>
            <person name="Dedhia N."/>
            <person name="Preston R."/>
            <person name="Balija V."/>
            <person name="McCombie W.R."/>
            <person name="Chow T."/>
            <person name="Chen H."/>
            <person name="Chung M."/>
            <person name="Chen C."/>
            <person name="Shaw J."/>
            <person name="Wu H."/>
            <person name="Hsiao K."/>
            <person name="Chao Y."/>
            <person name="Chu M."/>
            <person name="Cheng C."/>
            <person name="Hour A."/>
            <person name="Lee P."/>
            <person name="Lin S."/>
            <person name="Lin Y."/>
            <person name="Liou J."/>
            <person name="Liu S."/>
            <person name="Hsing Y."/>
            <person name="Raghuvanshi S."/>
            <person name="Mohanty A."/>
            <person name="Bharti A.K."/>
            <person name="Gaur A."/>
            <person name="Gupta V."/>
            <person name="Kumar D."/>
            <person name="Ravi V."/>
            <person name="Vij S."/>
            <person name="Kapur A."/>
            <person name="Khurana P."/>
            <person name="Khurana P."/>
            <person name="Khurana J.P."/>
            <person name="Tyagi A.K."/>
            <person name="Gaikwad K."/>
            <person name="Singh A."/>
            <person name="Dalal V."/>
            <person name="Srivastava S."/>
            <person name="Dixit A."/>
            <person name="Pal A.K."/>
            <person name="Ghazi I.A."/>
            <person name="Yadav M."/>
            <person name="Pandit A."/>
            <person name="Bhargava A."/>
            <person name="Sureshbabu K."/>
            <person name="Batra K."/>
            <person name="Sharma T.R."/>
            <person name="Mohapatra T."/>
            <person name="Singh N.K."/>
            <person name="Messing J."/>
            <person name="Nelson A.B."/>
            <person name="Fuks G."/>
            <person name="Kavchok S."/>
            <person name="Keizer G."/>
            <person name="Linton E."/>
            <person name="Llaca V."/>
            <person name="Song R."/>
            <person name="Tanyolac B."/>
            <person name="Young S."/>
            <person name="Ho-Il K."/>
            <person name="Hahn J.H."/>
            <person name="Sangsakoo G."/>
            <person name="Vanavichit A."/>
            <person name="de Mattos Luiz.A.T."/>
            <person name="Zimmer P.D."/>
            <person name="Malone G."/>
            <person name="Dellagostin O."/>
            <person name="de Oliveira A.C."/>
            <person name="Bevan M."/>
            <person name="Bancroft I."/>
            <person name="Minx P."/>
            <person name="Cordum H."/>
            <person name="Wilson R."/>
            <person name="Cheng Z."/>
            <person name="Jin W."/>
            <person name="Jiang J."/>
            <person name="Leong S.A."/>
            <person name="Iwama H."/>
            <person name="Gojobori T."/>
            <person name="Itoh T."/>
            <person name="Niimura Y."/>
            <person name="Fujii Y."/>
            <person name="Habara T."/>
            <person name="Sakai H."/>
            <person name="Sato Y."/>
            <person name="Wilson G."/>
            <person name="Kumar K."/>
            <person name="McCouch S."/>
            <person name="Juretic N."/>
            <person name="Hoen D."/>
            <person name="Wright S."/>
            <person name="Bruskiewich R."/>
            <person name="Bureau T."/>
            <person name="Miyao A."/>
            <person name="Hirochika H."/>
            <person name="Nishikawa T."/>
            <person name="Kadowaki K."/>
            <person name="Sugiura M."/>
            <person name="Burr B."/>
            <person name="Sasaki T."/>
        </authorList>
    </citation>
    <scope>NUCLEOTIDE SEQUENCE [LARGE SCALE GENOMIC DNA]</scope>
    <source>
        <strain evidence="3">cv. Nipponbare</strain>
    </source>
</reference>
<reference evidence="3" key="2">
    <citation type="journal article" date="2008" name="Nucleic Acids Res.">
        <title>The rice annotation project database (RAP-DB): 2008 update.</title>
        <authorList>
            <consortium name="The rice annotation project (RAP)"/>
        </authorList>
    </citation>
    <scope>GENOME REANNOTATION</scope>
    <source>
        <strain evidence="3">cv. Nipponbare</strain>
    </source>
</reference>
<gene>
    <name evidence="2" type="primary">P0596H06.5</name>
</gene>
<evidence type="ECO:0000313" key="2">
    <source>
        <dbReference type="EMBL" id="BAD45358.1"/>
    </source>
</evidence>